<feature type="compositionally biased region" description="Basic and acidic residues" evidence="1">
    <location>
        <begin position="516"/>
        <end position="537"/>
    </location>
</feature>
<evidence type="ECO:0000313" key="2">
    <source>
        <dbReference type="EMBL" id="RDW65556.1"/>
    </source>
</evidence>
<dbReference type="OrthoDB" id="4898142at2759"/>
<feature type="compositionally biased region" description="Basic and acidic residues" evidence="1">
    <location>
        <begin position="480"/>
        <end position="500"/>
    </location>
</feature>
<feature type="region of interest" description="Disordered" evidence="1">
    <location>
        <begin position="324"/>
        <end position="369"/>
    </location>
</feature>
<gene>
    <name evidence="2" type="ORF">BP5796_10248</name>
</gene>
<dbReference type="AlphaFoldDB" id="A0A3D8QUP0"/>
<reference evidence="2 3" key="1">
    <citation type="journal article" date="2018" name="IMA Fungus">
        <title>IMA Genome-F 9: Draft genome sequence of Annulohypoxylon stygium, Aspergillus mulundensis, Berkeleyomyces basicola (syn. Thielaviopsis basicola), Ceratocystis smalleyi, two Cercospora beticola strains, Coleophoma cylindrospora, Fusarium fracticaudum, Phialophora cf. hyalina, and Morchella septimelata.</title>
        <authorList>
            <person name="Wingfield B.D."/>
            <person name="Bills G.F."/>
            <person name="Dong Y."/>
            <person name="Huang W."/>
            <person name="Nel W.J."/>
            <person name="Swalarsk-Parry B.S."/>
            <person name="Vaghefi N."/>
            <person name="Wilken P.M."/>
            <person name="An Z."/>
            <person name="de Beer Z.W."/>
            <person name="De Vos L."/>
            <person name="Chen L."/>
            <person name="Duong T.A."/>
            <person name="Gao Y."/>
            <person name="Hammerbacher A."/>
            <person name="Kikkert J.R."/>
            <person name="Li Y."/>
            <person name="Li H."/>
            <person name="Li K."/>
            <person name="Li Q."/>
            <person name="Liu X."/>
            <person name="Ma X."/>
            <person name="Naidoo K."/>
            <person name="Pethybridge S.J."/>
            <person name="Sun J."/>
            <person name="Steenkamp E.T."/>
            <person name="van der Nest M.A."/>
            <person name="van Wyk S."/>
            <person name="Wingfield M.J."/>
            <person name="Xiong C."/>
            <person name="Yue Q."/>
            <person name="Zhang X."/>
        </authorList>
    </citation>
    <scope>NUCLEOTIDE SEQUENCE [LARGE SCALE GENOMIC DNA]</scope>
    <source>
        <strain evidence="2 3">BP5796</strain>
    </source>
</reference>
<name>A0A3D8QUP0_9HELO</name>
<feature type="region of interest" description="Disordered" evidence="1">
    <location>
        <begin position="1"/>
        <end position="150"/>
    </location>
</feature>
<accession>A0A3D8QUP0</accession>
<feature type="compositionally biased region" description="Polar residues" evidence="1">
    <location>
        <begin position="420"/>
        <end position="430"/>
    </location>
</feature>
<feature type="compositionally biased region" description="Low complexity" evidence="1">
    <location>
        <begin position="503"/>
        <end position="514"/>
    </location>
</feature>
<proteinExistence type="predicted"/>
<feature type="compositionally biased region" description="Polar residues" evidence="1">
    <location>
        <begin position="352"/>
        <end position="364"/>
    </location>
</feature>
<feature type="compositionally biased region" description="Basic and acidic residues" evidence="1">
    <location>
        <begin position="106"/>
        <end position="117"/>
    </location>
</feature>
<feature type="region of interest" description="Disordered" evidence="1">
    <location>
        <begin position="399"/>
        <end position="438"/>
    </location>
</feature>
<keyword evidence="3" id="KW-1185">Reference proteome</keyword>
<dbReference type="EMBL" id="PDLN01000015">
    <property type="protein sequence ID" value="RDW65556.1"/>
    <property type="molecule type" value="Genomic_DNA"/>
</dbReference>
<dbReference type="Proteomes" id="UP000256328">
    <property type="component" value="Unassembled WGS sequence"/>
</dbReference>
<comment type="caution">
    <text evidence="2">The sequence shown here is derived from an EMBL/GenBank/DDBJ whole genome shotgun (WGS) entry which is preliminary data.</text>
</comment>
<evidence type="ECO:0000256" key="1">
    <source>
        <dbReference type="SAM" id="MobiDB-lite"/>
    </source>
</evidence>
<sequence>MSSYPKPATVGEYDEVTGAEKSGTQRSASTKHRPKHDRTSSSSKPHRQLVDDSPPASPGARAPTKHSRREAPDERSSRKHEHKKSASDGAKRRSSSVRPSSSRGNEASKSKTSKDDPIYYAIKTQVKTQAPPPAQVIPIRPRAPNQSRPISYNAVQYPGLHAYPPISHSGWYVAAPQAGVFPGSYPPPQSPYRAAPPQQDYFAPQPARQLAERFEHNRSSSAMSMREPSLRMPVQDRYEDVEPEYSVSRRVSIGRRPSIREPSRPPLNKAATDSERMPPPPRPILKNRPATEYPRDPSPVAPVLLYSDPRRSYYDEPRRPLVRNSAVYDQGRNTQEYRIETANKGRRRESYYGQTASTNSSSTGSEDKYNNRMNAAKEYQNEVAGEALPLTAERLRQQRRLAGSTRSTKSSQSRDESDYRQSTTTKTTRSGGEDENLTIKVVGSGKLNIGNTHVEFGEGGEVHINRQPILRSGSEMSSDYGERRRIDDRDRRPRIEDGRSSRSRMSSTRRSSQSYIRERPRYVQDTDDYERNESNFF</sequence>
<feature type="region of interest" description="Disordered" evidence="1">
    <location>
        <begin position="213"/>
        <end position="304"/>
    </location>
</feature>
<feature type="region of interest" description="Disordered" evidence="1">
    <location>
        <begin position="465"/>
        <end position="537"/>
    </location>
</feature>
<protein>
    <submittedName>
        <fullName evidence="2">Uncharacterized protein</fullName>
    </submittedName>
</protein>
<evidence type="ECO:0000313" key="3">
    <source>
        <dbReference type="Proteomes" id="UP000256328"/>
    </source>
</evidence>
<organism evidence="2 3">
    <name type="scientific">Coleophoma crateriformis</name>
    <dbReference type="NCBI Taxonomy" id="565419"/>
    <lineage>
        <taxon>Eukaryota</taxon>
        <taxon>Fungi</taxon>
        <taxon>Dikarya</taxon>
        <taxon>Ascomycota</taxon>
        <taxon>Pezizomycotina</taxon>
        <taxon>Leotiomycetes</taxon>
        <taxon>Helotiales</taxon>
        <taxon>Dermateaceae</taxon>
        <taxon>Coleophoma</taxon>
    </lineage>
</organism>